<keyword evidence="3" id="KW-1185">Reference proteome</keyword>
<reference evidence="2 3" key="1">
    <citation type="submission" date="2021-03" db="EMBL/GenBank/DDBJ databases">
        <title>Sequencing the genomes of 1000 actinobacteria strains.</title>
        <authorList>
            <person name="Klenk H.-P."/>
        </authorList>
    </citation>
    <scope>NUCLEOTIDE SEQUENCE [LARGE SCALE GENOMIC DNA]</scope>
    <source>
        <strain evidence="2 3">DSM 15454</strain>
    </source>
</reference>
<proteinExistence type="predicted"/>
<dbReference type="RefSeq" id="WP_209911323.1">
    <property type="nucleotide sequence ID" value="NZ_BAAAMI010000012.1"/>
</dbReference>
<dbReference type="EMBL" id="JAGIOE010000001">
    <property type="protein sequence ID" value="MBP2376404.1"/>
    <property type="molecule type" value="Genomic_DNA"/>
</dbReference>
<evidence type="ECO:0000313" key="2">
    <source>
        <dbReference type="EMBL" id="MBP2376404.1"/>
    </source>
</evidence>
<name>A0ABS4WLG9_9MICC</name>
<feature type="transmembrane region" description="Helical" evidence="1">
    <location>
        <begin position="20"/>
        <end position="37"/>
    </location>
</feature>
<accession>A0ABS4WLG9</accession>
<protein>
    <submittedName>
        <fullName evidence="2">Uncharacterized protein</fullName>
    </submittedName>
</protein>
<evidence type="ECO:0000313" key="3">
    <source>
        <dbReference type="Proteomes" id="UP000766570"/>
    </source>
</evidence>
<keyword evidence="1" id="KW-0812">Transmembrane</keyword>
<dbReference type="Proteomes" id="UP000766570">
    <property type="component" value="Unassembled WGS sequence"/>
</dbReference>
<sequence>MAVFALLRPRLPDDDGFGGFLPIFIALLVLAAGTPMTDRGMVRIRDSAAAR</sequence>
<keyword evidence="1" id="KW-0472">Membrane</keyword>
<organism evidence="2 3">
    <name type="scientific">Paeniglutamicibacter psychrophenolicus</name>
    <dbReference type="NCBI Taxonomy" id="257454"/>
    <lineage>
        <taxon>Bacteria</taxon>
        <taxon>Bacillati</taxon>
        <taxon>Actinomycetota</taxon>
        <taxon>Actinomycetes</taxon>
        <taxon>Micrococcales</taxon>
        <taxon>Micrococcaceae</taxon>
        <taxon>Paeniglutamicibacter</taxon>
    </lineage>
</organism>
<gene>
    <name evidence="2" type="ORF">JOF46_004316</name>
</gene>
<evidence type="ECO:0000256" key="1">
    <source>
        <dbReference type="SAM" id="Phobius"/>
    </source>
</evidence>
<keyword evidence="1" id="KW-1133">Transmembrane helix</keyword>
<comment type="caution">
    <text evidence="2">The sequence shown here is derived from an EMBL/GenBank/DDBJ whole genome shotgun (WGS) entry which is preliminary data.</text>
</comment>